<evidence type="ECO:0000259" key="17">
    <source>
        <dbReference type="PROSITE" id="PS50089"/>
    </source>
</evidence>
<evidence type="ECO:0000256" key="14">
    <source>
        <dbReference type="PROSITE-ProRule" id="PRU00175"/>
    </source>
</evidence>
<evidence type="ECO:0000256" key="2">
    <source>
        <dbReference type="ARBA" id="ARBA00004167"/>
    </source>
</evidence>
<keyword evidence="9" id="KW-0833">Ubl conjugation pathway</keyword>
<evidence type="ECO:0000256" key="12">
    <source>
        <dbReference type="ARBA" id="ARBA00023136"/>
    </source>
</evidence>
<feature type="transmembrane region" description="Helical" evidence="16">
    <location>
        <begin position="69"/>
        <end position="94"/>
    </location>
</feature>
<dbReference type="EMBL" id="JAAIUW010000002">
    <property type="protein sequence ID" value="KAF7843002.1"/>
    <property type="molecule type" value="Genomic_DNA"/>
</dbReference>
<evidence type="ECO:0000256" key="3">
    <source>
        <dbReference type="ARBA" id="ARBA00004906"/>
    </source>
</evidence>
<comment type="pathway">
    <text evidence="3">Protein modification; protein ubiquitination.</text>
</comment>
<evidence type="ECO:0000256" key="13">
    <source>
        <dbReference type="ARBA" id="ARBA00024209"/>
    </source>
</evidence>
<proteinExistence type="inferred from homology"/>
<comment type="subcellular location">
    <subcellularLocation>
        <location evidence="2">Membrane</location>
        <topology evidence="2">Single-pass membrane protein</topology>
    </subcellularLocation>
</comment>
<dbReference type="PROSITE" id="PS50089">
    <property type="entry name" value="ZF_RING_2"/>
    <property type="match status" value="1"/>
</dbReference>
<feature type="compositionally biased region" description="Acidic residues" evidence="15">
    <location>
        <begin position="240"/>
        <end position="258"/>
    </location>
</feature>
<keyword evidence="11 16" id="KW-1133">Transmembrane helix</keyword>
<dbReference type="SMART" id="SM00184">
    <property type="entry name" value="RING"/>
    <property type="match status" value="1"/>
</dbReference>
<dbReference type="InterPro" id="IPR001841">
    <property type="entry name" value="Znf_RING"/>
</dbReference>
<name>A0A835CL27_9FABA</name>
<gene>
    <name evidence="18" type="ORF">G2W53_005300</name>
</gene>
<dbReference type="Proteomes" id="UP000634136">
    <property type="component" value="Unassembled WGS sequence"/>
</dbReference>
<accession>A0A835CL27</accession>
<organism evidence="18 19">
    <name type="scientific">Senna tora</name>
    <dbReference type="NCBI Taxonomy" id="362788"/>
    <lineage>
        <taxon>Eukaryota</taxon>
        <taxon>Viridiplantae</taxon>
        <taxon>Streptophyta</taxon>
        <taxon>Embryophyta</taxon>
        <taxon>Tracheophyta</taxon>
        <taxon>Spermatophyta</taxon>
        <taxon>Magnoliopsida</taxon>
        <taxon>eudicotyledons</taxon>
        <taxon>Gunneridae</taxon>
        <taxon>Pentapetalae</taxon>
        <taxon>rosids</taxon>
        <taxon>fabids</taxon>
        <taxon>Fabales</taxon>
        <taxon>Fabaceae</taxon>
        <taxon>Caesalpinioideae</taxon>
        <taxon>Cassia clade</taxon>
        <taxon>Senna</taxon>
    </lineage>
</organism>
<evidence type="ECO:0000256" key="15">
    <source>
        <dbReference type="SAM" id="MobiDB-lite"/>
    </source>
</evidence>
<evidence type="ECO:0000256" key="9">
    <source>
        <dbReference type="ARBA" id="ARBA00022786"/>
    </source>
</evidence>
<dbReference type="GO" id="GO:0008270">
    <property type="term" value="F:zinc ion binding"/>
    <property type="evidence" value="ECO:0007669"/>
    <property type="project" value="UniProtKB-KW"/>
</dbReference>
<dbReference type="GO" id="GO:0016567">
    <property type="term" value="P:protein ubiquitination"/>
    <property type="evidence" value="ECO:0007669"/>
    <property type="project" value="UniProtKB-UniPathway"/>
</dbReference>
<keyword evidence="10" id="KW-0862">Zinc</keyword>
<dbReference type="GO" id="GO:0016020">
    <property type="term" value="C:membrane"/>
    <property type="evidence" value="ECO:0007669"/>
    <property type="project" value="UniProtKB-SubCell"/>
</dbReference>
<keyword evidence="8 14" id="KW-0863">Zinc-finger</keyword>
<evidence type="ECO:0000256" key="1">
    <source>
        <dbReference type="ARBA" id="ARBA00000900"/>
    </source>
</evidence>
<evidence type="ECO:0000256" key="11">
    <source>
        <dbReference type="ARBA" id="ARBA00022989"/>
    </source>
</evidence>
<dbReference type="InterPro" id="IPR044600">
    <property type="entry name" value="ATL1/ATL16-like"/>
</dbReference>
<dbReference type="SMART" id="SM01197">
    <property type="entry name" value="FANCL_C"/>
    <property type="match status" value="1"/>
</dbReference>
<reference evidence="18" key="1">
    <citation type="submission" date="2020-09" db="EMBL/GenBank/DDBJ databases">
        <title>Genome-Enabled Discovery of Anthraquinone Biosynthesis in Senna tora.</title>
        <authorList>
            <person name="Kang S.-H."/>
            <person name="Pandey R.P."/>
            <person name="Lee C.-M."/>
            <person name="Sim J.-S."/>
            <person name="Jeong J.-T."/>
            <person name="Choi B.-S."/>
            <person name="Jung M."/>
            <person name="Ginzburg D."/>
            <person name="Zhao K."/>
            <person name="Won S.Y."/>
            <person name="Oh T.-J."/>
            <person name="Yu Y."/>
            <person name="Kim N.-H."/>
            <person name="Lee O.R."/>
            <person name="Lee T.-H."/>
            <person name="Bashyal P."/>
            <person name="Kim T.-S."/>
            <person name="Lee W.-H."/>
            <person name="Kawkins C."/>
            <person name="Kim C.-K."/>
            <person name="Kim J.S."/>
            <person name="Ahn B.O."/>
            <person name="Rhee S.Y."/>
            <person name="Sohng J.K."/>
        </authorList>
    </citation>
    <scope>NUCLEOTIDE SEQUENCE</scope>
    <source>
        <tissue evidence="18">Leaf</tissue>
    </source>
</reference>
<feature type="region of interest" description="Disordered" evidence="15">
    <location>
        <begin position="227"/>
        <end position="284"/>
    </location>
</feature>
<evidence type="ECO:0000313" key="19">
    <source>
        <dbReference type="Proteomes" id="UP000634136"/>
    </source>
</evidence>
<comment type="catalytic activity">
    <reaction evidence="1">
        <text>S-ubiquitinyl-[E2 ubiquitin-conjugating enzyme]-L-cysteine + [acceptor protein]-L-lysine = [E2 ubiquitin-conjugating enzyme]-L-cysteine + N(6)-ubiquitinyl-[acceptor protein]-L-lysine.</text>
        <dbReference type="EC" id="2.3.2.27"/>
    </reaction>
</comment>
<evidence type="ECO:0000256" key="6">
    <source>
        <dbReference type="ARBA" id="ARBA00022692"/>
    </source>
</evidence>
<feature type="domain" description="RING-type" evidence="17">
    <location>
        <begin position="170"/>
        <end position="212"/>
    </location>
</feature>
<keyword evidence="12 16" id="KW-0472">Membrane</keyword>
<dbReference type="EC" id="2.3.2.27" evidence="4"/>
<dbReference type="SUPFAM" id="SSF57850">
    <property type="entry name" value="RING/U-box"/>
    <property type="match status" value="1"/>
</dbReference>
<dbReference type="Pfam" id="PF13639">
    <property type="entry name" value="zf-RING_2"/>
    <property type="match status" value="1"/>
</dbReference>
<comment type="similarity">
    <text evidence="13">Belongs to the RING-type zinc finger family. ATL subfamily.</text>
</comment>
<evidence type="ECO:0000313" key="18">
    <source>
        <dbReference type="EMBL" id="KAF7843002.1"/>
    </source>
</evidence>
<dbReference type="FunFam" id="3.30.40.10:FF:000233">
    <property type="entry name" value="RING-H2 finger protein ATL54"/>
    <property type="match status" value="1"/>
</dbReference>
<evidence type="ECO:0000256" key="8">
    <source>
        <dbReference type="ARBA" id="ARBA00022771"/>
    </source>
</evidence>
<evidence type="ECO:0000256" key="7">
    <source>
        <dbReference type="ARBA" id="ARBA00022723"/>
    </source>
</evidence>
<dbReference type="CDD" id="cd16461">
    <property type="entry name" value="RING-H2_EL5-like"/>
    <property type="match status" value="1"/>
</dbReference>
<evidence type="ECO:0000256" key="10">
    <source>
        <dbReference type="ARBA" id="ARBA00022833"/>
    </source>
</evidence>
<dbReference type="Gene3D" id="3.30.40.10">
    <property type="entry name" value="Zinc/RING finger domain, C3HC4 (zinc finger)"/>
    <property type="match status" value="1"/>
</dbReference>
<evidence type="ECO:0000256" key="4">
    <source>
        <dbReference type="ARBA" id="ARBA00012483"/>
    </source>
</evidence>
<evidence type="ECO:0000256" key="5">
    <source>
        <dbReference type="ARBA" id="ARBA00022679"/>
    </source>
</evidence>
<dbReference type="PANTHER" id="PTHR46913:SF19">
    <property type="entry name" value="RING-TYPE E3 UBIQUITIN TRANSFERASE"/>
    <property type="match status" value="1"/>
</dbReference>
<comment type="caution">
    <text evidence="18">The sequence shown here is derived from an EMBL/GenBank/DDBJ whole genome shotgun (WGS) entry which is preliminary data.</text>
</comment>
<dbReference type="InterPro" id="IPR013083">
    <property type="entry name" value="Znf_RING/FYVE/PHD"/>
</dbReference>
<keyword evidence="7" id="KW-0479">Metal-binding</keyword>
<protein>
    <recommendedName>
        <fullName evidence="4">RING-type E3 ubiquitin transferase</fullName>
        <ecNumber evidence="4">2.3.2.27</ecNumber>
    </recommendedName>
</protein>
<dbReference type="GO" id="GO:0061630">
    <property type="term" value="F:ubiquitin protein ligase activity"/>
    <property type="evidence" value="ECO:0007669"/>
    <property type="project" value="UniProtKB-EC"/>
</dbReference>
<sequence length="361" mass="39413">MALHHRKILEEVCTLYCHIKESCSDSDSDCLVCFKRCLSQSPTHSVIPPSPPIYIDHEDFYDPAKSRKIGTVLTVVIAVLASAFLLLLCFAVYTRFRRRRSRSRPPTTTGGPETDFFGAGANDFLDEEHGPIVDHPIWYIRTPGLQQSIISAITVCKYKTGEGLIEGTECSVCLSEFEEDESLRLLPKCNHAFHLPCIDTWLRSHTNCPNCRAPIVSNPAATAAIVTSPEPNDANSSSTEEVEVEIVENGSESEEIGEEERGSESEGSGLGSGSGEGSEVENLQARRRSVSLDPSYVEKINRALALAGTNAVSGSKRVSKSSSSSFRLRSLQSVAGTSMKRSRSYNGKNLLGCFHHVSSPQ</sequence>
<dbReference type="OrthoDB" id="9984778at2759"/>
<evidence type="ECO:0000256" key="16">
    <source>
        <dbReference type="SAM" id="Phobius"/>
    </source>
</evidence>
<dbReference type="UniPathway" id="UPA00143"/>
<dbReference type="PANTHER" id="PTHR46913">
    <property type="entry name" value="RING-H2 FINGER PROTEIN ATL16"/>
    <property type="match status" value="1"/>
</dbReference>
<dbReference type="AlphaFoldDB" id="A0A835CL27"/>
<keyword evidence="5" id="KW-0808">Transferase</keyword>
<keyword evidence="19" id="KW-1185">Reference proteome</keyword>
<keyword evidence="6 16" id="KW-0812">Transmembrane</keyword>